<dbReference type="InterPro" id="IPR013103">
    <property type="entry name" value="RVT_2"/>
</dbReference>
<dbReference type="OrthoDB" id="413361at2759"/>
<keyword evidence="4" id="KW-1185">Reference proteome</keyword>
<dbReference type="AlphaFoldDB" id="A0A1Q9CJ85"/>
<comment type="caution">
    <text evidence="3">The sequence shown here is derived from an EMBL/GenBank/DDBJ whole genome shotgun (WGS) entry which is preliminary data.</text>
</comment>
<evidence type="ECO:0000256" key="1">
    <source>
        <dbReference type="SAM" id="MobiDB-lite"/>
    </source>
</evidence>
<evidence type="ECO:0000259" key="2">
    <source>
        <dbReference type="Pfam" id="PF07727"/>
    </source>
</evidence>
<feature type="compositionally biased region" description="Basic and acidic residues" evidence="1">
    <location>
        <begin position="638"/>
        <end position="649"/>
    </location>
</feature>
<reference evidence="3 4" key="1">
    <citation type="submission" date="2016-02" db="EMBL/GenBank/DDBJ databases">
        <title>Genome analysis of coral dinoflagellate symbionts highlights evolutionary adaptations to a symbiotic lifestyle.</title>
        <authorList>
            <person name="Aranda M."/>
            <person name="Li Y."/>
            <person name="Liew Y.J."/>
            <person name="Baumgarten S."/>
            <person name="Simakov O."/>
            <person name="Wilson M."/>
            <person name="Piel J."/>
            <person name="Ashoor H."/>
            <person name="Bougouffa S."/>
            <person name="Bajic V.B."/>
            <person name="Ryu T."/>
            <person name="Ravasi T."/>
            <person name="Bayer T."/>
            <person name="Micklem G."/>
            <person name="Kim H."/>
            <person name="Bhak J."/>
            <person name="Lajeunesse T.C."/>
            <person name="Voolstra C.R."/>
        </authorList>
    </citation>
    <scope>NUCLEOTIDE SEQUENCE [LARGE SCALE GENOMIC DNA]</scope>
    <source>
        <strain evidence="3 4">CCMP2467</strain>
    </source>
</reference>
<dbReference type="Pfam" id="PF07727">
    <property type="entry name" value="RVT_2"/>
    <property type="match status" value="1"/>
</dbReference>
<feature type="compositionally biased region" description="Polar residues" evidence="1">
    <location>
        <begin position="748"/>
        <end position="763"/>
    </location>
</feature>
<feature type="region of interest" description="Disordered" evidence="1">
    <location>
        <begin position="638"/>
        <end position="657"/>
    </location>
</feature>
<feature type="region of interest" description="Disordered" evidence="1">
    <location>
        <begin position="747"/>
        <end position="781"/>
    </location>
</feature>
<name>A0A1Q9CJ85_SYMMI</name>
<protein>
    <recommendedName>
        <fullName evidence="2">Reverse transcriptase Ty1/copia-type domain-containing protein</fullName>
    </recommendedName>
</protein>
<evidence type="ECO:0000313" key="3">
    <source>
        <dbReference type="EMBL" id="OLP82964.1"/>
    </source>
</evidence>
<feature type="domain" description="Reverse transcriptase Ty1/copia-type" evidence="2">
    <location>
        <begin position="236"/>
        <end position="305"/>
    </location>
</feature>
<evidence type="ECO:0000313" key="4">
    <source>
        <dbReference type="Proteomes" id="UP000186817"/>
    </source>
</evidence>
<feature type="region of interest" description="Disordered" evidence="1">
    <location>
        <begin position="496"/>
        <end position="519"/>
    </location>
</feature>
<gene>
    <name evidence="3" type="ORF">AK812_SmicGene36317</name>
</gene>
<sequence>MLEMAGANKELLEMADRPEARPVCFNSVIHLDLKYVKEQELRPCGQEVPQLLDHTVVAQEAAEAVARRPRRKTSALRRGLTLFPEVKKEKVFVSDGAKVFTTKPVTAYFKVRSQVFAVDVCSNDSNDVVEAAGRDLDAATMALEVFLFKMKANGKELDPKHFDADERNAFRDLDLKELAAWMENDVVPLCADFLPKKFVRVNKSKPGDSKLNAKSRLVIPGHVDPDLGALRTAWLFDVSTAFLSGKHVGRDLFVRPPGDLQPGELWQLLRSAYGLAEAPRLWYQRAKELLREIGFEEIPFAPSTFVYRIKGGPCSPFSVFTLMMASWWAAVSGRNIPRSYLGLQLTYVDHVFTNDMTDYVLAIHPAGKATNLDASLDTAQLKEFKRAKLQVAGIGNHPALVTYFDASLGKSDGVAQRGEAHFVGHPNMFAGEWRSHLRTRGALVTASGTSQPELPFTHALAEGLVKAIAHSMLSRKRTSTPSFSLFKASNSSIPVRPQLQQCGGAPSIRSSDKSTDKRRVTRLQSLPLSLFAMRRHPCNDEITTVERGGHISKMKVTKKLSLAGIRTPSAKPEEKEGDRADDRCVDRELGAVPHRQAVCDYLNATCLADRHIDVHVANPNVPGYLCSGLATGEQQHAPAEELGRQRQDNPEPNTNAKSRQLNAQGLCNMVFVFALPFGDCTNAPQQSFQQLLLGKLAPVCVPLHARSGSDPMQVLDVLCFASSPRSQPSPCSSKPSRKTFRRCPDTAASLTETRQESTTSTGARNIIHGIGPPRPRGNAPQQLLLGKLAPG</sequence>
<organism evidence="3 4">
    <name type="scientific">Symbiodinium microadriaticum</name>
    <name type="common">Dinoflagellate</name>
    <name type="synonym">Zooxanthella microadriatica</name>
    <dbReference type="NCBI Taxonomy" id="2951"/>
    <lineage>
        <taxon>Eukaryota</taxon>
        <taxon>Sar</taxon>
        <taxon>Alveolata</taxon>
        <taxon>Dinophyceae</taxon>
        <taxon>Suessiales</taxon>
        <taxon>Symbiodiniaceae</taxon>
        <taxon>Symbiodinium</taxon>
    </lineage>
</organism>
<dbReference type="EMBL" id="LSRX01001152">
    <property type="protein sequence ID" value="OLP82964.1"/>
    <property type="molecule type" value="Genomic_DNA"/>
</dbReference>
<accession>A0A1Q9CJ85</accession>
<proteinExistence type="predicted"/>
<dbReference type="Proteomes" id="UP000186817">
    <property type="component" value="Unassembled WGS sequence"/>
</dbReference>